<protein>
    <submittedName>
        <fullName evidence="3">Hsp20/alpha crystallin family protein</fullName>
    </submittedName>
</protein>
<feature type="compositionally biased region" description="Basic residues" evidence="1">
    <location>
        <begin position="33"/>
        <end position="42"/>
    </location>
</feature>
<evidence type="ECO:0000259" key="2">
    <source>
        <dbReference type="Pfam" id="PF00011"/>
    </source>
</evidence>
<evidence type="ECO:0000313" key="3">
    <source>
        <dbReference type="EMBL" id="TYL99169.1"/>
    </source>
</evidence>
<dbReference type="InterPro" id="IPR008978">
    <property type="entry name" value="HSP20-like_chaperone"/>
</dbReference>
<keyword evidence="4" id="KW-1185">Reference proteome</keyword>
<feature type="region of interest" description="Disordered" evidence="1">
    <location>
        <begin position="27"/>
        <end position="73"/>
    </location>
</feature>
<dbReference type="Proteomes" id="UP000324758">
    <property type="component" value="Unassembled WGS sequence"/>
</dbReference>
<feature type="region of interest" description="Disordered" evidence="1">
    <location>
        <begin position="191"/>
        <end position="241"/>
    </location>
</feature>
<evidence type="ECO:0000256" key="1">
    <source>
        <dbReference type="SAM" id="MobiDB-lite"/>
    </source>
</evidence>
<dbReference type="EMBL" id="VSSS01000008">
    <property type="protein sequence ID" value="TYL99169.1"/>
    <property type="molecule type" value="Genomic_DNA"/>
</dbReference>
<feature type="domain" description="SHSP" evidence="2">
    <location>
        <begin position="129"/>
        <end position="179"/>
    </location>
</feature>
<feature type="compositionally biased region" description="Basic and acidic residues" evidence="1">
    <location>
        <begin position="232"/>
        <end position="241"/>
    </location>
</feature>
<proteinExistence type="predicted"/>
<dbReference type="Pfam" id="PF00011">
    <property type="entry name" value="HSP20"/>
    <property type="match status" value="1"/>
</dbReference>
<reference evidence="3 4" key="1">
    <citation type="submission" date="2019-08" db="EMBL/GenBank/DDBJ databases">
        <title>Bradyrhizobium hipponensis sp. nov., a rhizobium isolated from a Lupinus angustifolius root nodule in Tunisia.</title>
        <authorList>
            <person name="Off K."/>
            <person name="Rejili M."/>
            <person name="Mars M."/>
            <person name="Brachmann A."/>
            <person name="Marin M."/>
        </authorList>
    </citation>
    <scope>NUCLEOTIDE SEQUENCE [LARGE SCALE GENOMIC DNA]</scope>
    <source>
        <strain evidence="3 4">CTAW71</strain>
    </source>
</reference>
<organism evidence="3 4">
    <name type="scientific">Bradyrhizobium rifense</name>
    <dbReference type="NCBI Taxonomy" id="515499"/>
    <lineage>
        <taxon>Bacteria</taxon>
        <taxon>Pseudomonadati</taxon>
        <taxon>Pseudomonadota</taxon>
        <taxon>Alphaproteobacteria</taxon>
        <taxon>Hyphomicrobiales</taxon>
        <taxon>Nitrobacteraceae</taxon>
        <taxon>Bradyrhizobium</taxon>
    </lineage>
</organism>
<dbReference type="SUPFAM" id="SSF49764">
    <property type="entry name" value="HSP20-like chaperones"/>
    <property type="match status" value="1"/>
</dbReference>
<accession>A0A5D3KRF3</accession>
<gene>
    <name evidence="3" type="ORF">FXB40_03390</name>
</gene>
<feature type="compositionally biased region" description="Basic and acidic residues" evidence="1">
    <location>
        <begin position="191"/>
        <end position="200"/>
    </location>
</feature>
<evidence type="ECO:0000313" key="4">
    <source>
        <dbReference type="Proteomes" id="UP000324758"/>
    </source>
</evidence>
<dbReference type="AlphaFoldDB" id="A0A5D3KRF3"/>
<dbReference type="Gene3D" id="2.60.40.790">
    <property type="match status" value="1"/>
</dbReference>
<dbReference type="CDD" id="cd06464">
    <property type="entry name" value="ACD_sHsps-like"/>
    <property type="match status" value="1"/>
</dbReference>
<feature type="compositionally biased region" description="Basic and acidic residues" evidence="1">
    <location>
        <begin position="43"/>
        <end position="56"/>
    </location>
</feature>
<dbReference type="InterPro" id="IPR002068">
    <property type="entry name" value="A-crystallin/Hsp20_dom"/>
</dbReference>
<dbReference type="OrthoDB" id="9808910at2"/>
<name>A0A5D3KRF3_9BRAD</name>
<comment type="caution">
    <text evidence="3">The sequence shown here is derived from an EMBL/GenBank/DDBJ whole genome shotgun (WGS) entry which is preliminary data.</text>
</comment>
<sequence>MRNWPPRRSLRTAIIDRSHDTLAPRALEERNSSIKRRRRNTHGHLEGADQPKRNIRGELTATRPTNKESAKETTITCPIRETRPDFGLAGLHQEIDRSFNEFAQGPNSNGGSANLLPTIDIAIRSRSTPGLERKDVKISIDDDTLSIGGEKRIEEDQKDKNVQHSKRCHGVFMRVLQLPCVDPLRARCDVERRPEDHDSETGQPGSEEDRGQGRSNENDPGGPRGTRMGTSSRERASCDLR</sequence>